<dbReference type="Proteomes" id="UP001189429">
    <property type="component" value="Unassembled WGS sequence"/>
</dbReference>
<feature type="compositionally biased region" description="Low complexity" evidence="1">
    <location>
        <begin position="210"/>
        <end position="219"/>
    </location>
</feature>
<keyword evidence="3" id="KW-1185">Reference proteome</keyword>
<proteinExistence type="predicted"/>
<feature type="compositionally biased region" description="Basic and acidic residues" evidence="1">
    <location>
        <begin position="248"/>
        <end position="265"/>
    </location>
</feature>
<organism evidence="2 3">
    <name type="scientific">Prorocentrum cordatum</name>
    <dbReference type="NCBI Taxonomy" id="2364126"/>
    <lineage>
        <taxon>Eukaryota</taxon>
        <taxon>Sar</taxon>
        <taxon>Alveolata</taxon>
        <taxon>Dinophyceae</taxon>
        <taxon>Prorocentrales</taxon>
        <taxon>Prorocentraceae</taxon>
        <taxon>Prorocentrum</taxon>
    </lineage>
</organism>
<reference evidence="2" key="1">
    <citation type="submission" date="2023-10" db="EMBL/GenBank/DDBJ databases">
        <authorList>
            <person name="Chen Y."/>
            <person name="Shah S."/>
            <person name="Dougan E. K."/>
            <person name="Thang M."/>
            <person name="Chan C."/>
        </authorList>
    </citation>
    <scope>NUCLEOTIDE SEQUENCE [LARGE SCALE GENOMIC DNA]</scope>
</reference>
<evidence type="ECO:0000313" key="2">
    <source>
        <dbReference type="EMBL" id="CAK0799667.1"/>
    </source>
</evidence>
<protein>
    <submittedName>
        <fullName evidence="2">Uncharacterized protein</fullName>
    </submittedName>
</protein>
<name>A0ABN9Q1Z5_9DINO</name>
<dbReference type="EMBL" id="CAUYUJ010002199">
    <property type="protein sequence ID" value="CAK0799667.1"/>
    <property type="molecule type" value="Genomic_DNA"/>
</dbReference>
<evidence type="ECO:0000313" key="3">
    <source>
        <dbReference type="Proteomes" id="UP001189429"/>
    </source>
</evidence>
<sequence length="386" mass="41875">MPHVRSASARIMRRALAVQNGYCVHLPIRLPLGGLVPPTYLPPPGLERATADLVLDYLLLRDPPVVKPSLEEEEADIATVSENLSCRMQASESLVDVGIGVQASESLVDVGVQTVDTRLAEEEVEATVATISETLSCRSLVDSGVQTDDACLTVLPKEEAAVATHSEMSCADVVDFHCEVGCQTEIVVGMEGGASGVLLGKVTVAAEGELEAPSSAESSPNVRSDSDSRALSGASQGCLNRPVTLNEVSKESRQRTRGRDRDKVKGTSTCSQATIADVKAWIDAVASINELNAIQYLKNGMDLFDKLVTERGFPTKKAQKDYARKLYEMLQNVQATLEDLLGFFEVHRFLTGQMNRAEMAMFLEVSKCSDYRIIFFGRPRSFDKLG</sequence>
<feature type="region of interest" description="Disordered" evidence="1">
    <location>
        <begin position="210"/>
        <end position="266"/>
    </location>
</feature>
<accession>A0ABN9Q1Z5</accession>
<evidence type="ECO:0000256" key="1">
    <source>
        <dbReference type="SAM" id="MobiDB-lite"/>
    </source>
</evidence>
<comment type="caution">
    <text evidence="2">The sequence shown here is derived from an EMBL/GenBank/DDBJ whole genome shotgun (WGS) entry which is preliminary data.</text>
</comment>
<gene>
    <name evidence="2" type="ORF">PCOR1329_LOCUS8031</name>
</gene>